<feature type="region of interest" description="Disordered" evidence="1">
    <location>
        <begin position="284"/>
        <end position="305"/>
    </location>
</feature>
<evidence type="ECO:0000313" key="4">
    <source>
        <dbReference type="Proteomes" id="UP000293360"/>
    </source>
</evidence>
<evidence type="ECO:0000313" key="3">
    <source>
        <dbReference type="EMBL" id="RYO94216.1"/>
    </source>
</evidence>
<evidence type="ECO:0000259" key="2">
    <source>
        <dbReference type="Pfam" id="PF10056"/>
    </source>
</evidence>
<dbReference type="Pfam" id="PF10056">
    <property type="entry name" value="DUF2293"/>
    <property type="match status" value="1"/>
</dbReference>
<reference evidence="3 4" key="1">
    <citation type="submission" date="2018-06" db="EMBL/GenBank/DDBJ databases">
        <title>Complete Genomes of Monosporascus.</title>
        <authorList>
            <person name="Robinson A.J."/>
            <person name="Natvig D.O."/>
        </authorList>
    </citation>
    <scope>NUCLEOTIDE SEQUENCE [LARGE SCALE GENOMIC DNA]</scope>
    <source>
        <strain evidence="3 4">CBS 110550</strain>
    </source>
</reference>
<protein>
    <recommendedName>
        <fullName evidence="2">DUF2293 domain-containing protein</fullName>
    </recommendedName>
</protein>
<keyword evidence="4" id="KW-1185">Reference proteome</keyword>
<feature type="region of interest" description="Disordered" evidence="1">
    <location>
        <begin position="336"/>
        <end position="359"/>
    </location>
</feature>
<feature type="compositionally biased region" description="Low complexity" evidence="1">
    <location>
        <begin position="292"/>
        <end position="305"/>
    </location>
</feature>
<accession>A0A4Q4SYX5</accession>
<dbReference type="PANTHER" id="PTHR38113">
    <property type="match status" value="1"/>
</dbReference>
<feature type="domain" description="DUF2293" evidence="2">
    <location>
        <begin position="175"/>
        <end position="262"/>
    </location>
</feature>
<dbReference type="PANTHER" id="PTHR38113:SF1">
    <property type="entry name" value="DUF2293 DOMAIN-CONTAINING PROTEIN"/>
    <property type="match status" value="1"/>
</dbReference>
<feature type="region of interest" description="Disordered" evidence="1">
    <location>
        <begin position="1"/>
        <end position="25"/>
    </location>
</feature>
<organism evidence="3 4">
    <name type="scientific">Monosporascus ibericus</name>
    <dbReference type="NCBI Taxonomy" id="155417"/>
    <lineage>
        <taxon>Eukaryota</taxon>
        <taxon>Fungi</taxon>
        <taxon>Dikarya</taxon>
        <taxon>Ascomycota</taxon>
        <taxon>Pezizomycotina</taxon>
        <taxon>Sordariomycetes</taxon>
        <taxon>Xylariomycetidae</taxon>
        <taxon>Xylariales</taxon>
        <taxon>Xylariales incertae sedis</taxon>
        <taxon>Monosporascus</taxon>
    </lineage>
</organism>
<dbReference type="AlphaFoldDB" id="A0A4Q4SYX5"/>
<dbReference type="OrthoDB" id="5288828at2759"/>
<feature type="region of interest" description="Disordered" evidence="1">
    <location>
        <begin position="442"/>
        <end position="468"/>
    </location>
</feature>
<dbReference type="Proteomes" id="UP000293360">
    <property type="component" value="Unassembled WGS sequence"/>
</dbReference>
<dbReference type="InterPro" id="IPR018744">
    <property type="entry name" value="DUF2293"/>
</dbReference>
<name>A0A4Q4SYX5_9PEZI</name>
<proteinExistence type="predicted"/>
<sequence length="726" mass="81651">MARDKKKVPASAKPSQALARRIKRDRAQQYSDHIWQNLNPLKQPPKVKHKTYFESVENTDKKKRLEFEITTDRHPPPGFEFIATGNPDLTTACKELSREQDAMIFIVSDAKNPDLLEHHMNRVGYHFRQTIVEQARAYLIENGKYEQAAQAARPGEPEPIPDSQRDINRQADAVLRDLFPRIPNIDRQEIIQHAFKKDGKFHGDYKVGMAKDLTLARRVQLAALAYIRHTKTRYDELLKETDWANARKAVEKPCLDIIVKWRGDEETGRDQLDEILREVIEISDSEDDSEYESSSPEHVSARNSRAISIAAPPSIDFASRDVAMTSGPTLVQSHRHASAYGGPISPARQNAMTRTERKTARKAAQRFRRYAAVAESIAHEHGQNGHNGANEVSHLPTSMVDLTNSPSSHQPGQFTREALPVTYHALSPRHDSGRVQLGPERAHFPGNIPGQVTSGRSHGPSEDHSYPASPRLIRISESQRPKVGPSVQHDHPRSAVSPITTGLQDMLLPSIEPRSPTILDPSQYAFRSMHPEYRENAEAPRIITRTGPPGAYVRRARSPALEHASDERAPKRSRIATYFPEDYDVPPRPFIPLRHASTGRGSRLAPLEYASVAAPEVQRDENRRPGQPVVVPIQEYLPCGREEVPLRTRVNPIAIGDDRLYRPQRVVEGHLARTLQNGPTVMSQLSKDPYGLYRQSLTGTQLKSSPVINLFTTGKSRKVITHCIDR</sequence>
<evidence type="ECO:0000256" key="1">
    <source>
        <dbReference type="SAM" id="MobiDB-lite"/>
    </source>
</evidence>
<comment type="caution">
    <text evidence="3">The sequence shown here is derived from an EMBL/GenBank/DDBJ whole genome shotgun (WGS) entry which is preliminary data.</text>
</comment>
<dbReference type="EMBL" id="QJNU01000571">
    <property type="protein sequence ID" value="RYO94216.1"/>
    <property type="molecule type" value="Genomic_DNA"/>
</dbReference>
<gene>
    <name evidence="3" type="ORF">DL764_007874</name>
</gene>